<protein>
    <submittedName>
        <fullName evidence="1">HAD-superfamily hydrolase, subfamily IA, variant 1</fullName>
    </submittedName>
</protein>
<dbReference type="NCBIfam" id="TIGR01549">
    <property type="entry name" value="HAD-SF-IA-v1"/>
    <property type="match status" value="1"/>
</dbReference>
<dbReference type="InterPro" id="IPR036412">
    <property type="entry name" value="HAD-like_sf"/>
</dbReference>
<dbReference type="SUPFAM" id="SSF56784">
    <property type="entry name" value="HAD-like"/>
    <property type="match status" value="1"/>
</dbReference>
<dbReference type="InterPro" id="IPR006439">
    <property type="entry name" value="HAD-SF_hydro_IA"/>
</dbReference>
<dbReference type="Proteomes" id="UP000001551">
    <property type="component" value="Chromosome"/>
</dbReference>
<dbReference type="STRING" id="663278.Ethha_0564"/>
<keyword evidence="1" id="KW-0378">Hydrolase</keyword>
<dbReference type="AlphaFoldDB" id="E6U9F0"/>
<keyword evidence="2" id="KW-1185">Reference proteome</keyword>
<dbReference type="Gene3D" id="1.10.150.240">
    <property type="entry name" value="Putative phosphatase, domain 2"/>
    <property type="match status" value="1"/>
</dbReference>
<dbReference type="eggNOG" id="COG0546">
    <property type="taxonomic scope" value="Bacteria"/>
</dbReference>
<dbReference type="PANTHER" id="PTHR43434:SF1">
    <property type="entry name" value="PHOSPHOGLYCOLATE PHOSPHATASE"/>
    <property type="match status" value="1"/>
</dbReference>
<dbReference type="RefSeq" id="WP_013484513.1">
    <property type="nucleotide sequence ID" value="NC_014828.1"/>
</dbReference>
<dbReference type="GO" id="GO:0008967">
    <property type="term" value="F:phosphoglycolate phosphatase activity"/>
    <property type="evidence" value="ECO:0007669"/>
    <property type="project" value="TreeGrafter"/>
</dbReference>
<evidence type="ECO:0000313" key="2">
    <source>
        <dbReference type="Proteomes" id="UP000001551"/>
    </source>
</evidence>
<dbReference type="Pfam" id="PF00702">
    <property type="entry name" value="Hydrolase"/>
    <property type="match status" value="1"/>
</dbReference>
<gene>
    <name evidence="1" type="ordered locus">Ethha_0564</name>
</gene>
<sequence length="241" mass="26253">MKEEIKGVLFDKDGTLLDADSLWVPVGEDVADAVVQRGGMGSEGRAVVLERIGVSGGRIIPNSPLASGTTRDVAQAACMVLRERRIPCAVDALSRELHAVIVESVPRHAQHIRPLGDLQRLFLFLKRRGIKIGLATSDLYETAVICLTKLHVLEFFDFVGADTGSERPKPAPDLLNRFCSTCGLRAEEVAMVGDSRVDMQMAKDGGAGLAVVIGERDMENADYRITTLDDLVVENERLLWA</sequence>
<reference evidence="1 2" key="1">
    <citation type="submission" date="2010-12" db="EMBL/GenBank/DDBJ databases">
        <title>Complete sequence of Ethanoligenens harbinense YUAN-3.</title>
        <authorList>
            <person name="Lucas S."/>
            <person name="Copeland A."/>
            <person name="Lapidus A."/>
            <person name="Cheng J.-F."/>
            <person name="Bruce D."/>
            <person name="Goodwin L."/>
            <person name="Pitluck S."/>
            <person name="Chertkov O."/>
            <person name="Misra M."/>
            <person name="Detter J.C."/>
            <person name="Han C."/>
            <person name="Tapia R."/>
            <person name="Land M."/>
            <person name="Hauser L."/>
            <person name="Jeffries C."/>
            <person name="Kyrpides N."/>
            <person name="Ivanova N."/>
            <person name="Mikhailova N."/>
            <person name="Wang A."/>
            <person name="Mouttaki H."/>
            <person name="He Z."/>
            <person name="Zhou J."/>
            <person name="Hemme C.L."/>
            <person name="Woyke T."/>
        </authorList>
    </citation>
    <scope>NUCLEOTIDE SEQUENCE [LARGE SCALE GENOMIC DNA]</scope>
    <source>
        <strain evidence="2">DSM 18485 / JCM 12961 / CGMCC 1.5033 / YUAN-3</strain>
    </source>
</reference>
<dbReference type="HOGENOM" id="CLU_045011_16_2_9"/>
<dbReference type="InterPro" id="IPR050155">
    <property type="entry name" value="HAD-like_hydrolase_sf"/>
</dbReference>
<dbReference type="SFLD" id="SFLDG01129">
    <property type="entry name" value="C1.5:_HAD__Beta-PGM__Phosphata"/>
    <property type="match status" value="1"/>
</dbReference>
<accession>E6U9F0</accession>
<evidence type="ECO:0000313" key="1">
    <source>
        <dbReference type="EMBL" id="ADU26141.1"/>
    </source>
</evidence>
<dbReference type="GO" id="GO:0006281">
    <property type="term" value="P:DNA repair"/>
    <property type="evidence" value="ECO:0007669"/>
    <property type="project" value="TreeGrafter"/>
</dbReference>
<dbReference type="GO" id="GO:0005829">
    <property type="term" value="C:cytosol"/>
    <property type="evidence" value="ECO:0007669"/>
    <property type="project" value="TreeGrafter"/>
</dbReference>
<name>E6U9F0_ETHHY</name>
<organism evidence="1 2">
    <name type="scientific">Ethanoligenens harbinense (strain DSM 18485 / JCM 12961 / CGMCC 1.5033 / YUAN-3)</name>
    <dbReference type="NCBI Taxonomy" id="663278"/>
    <lineage>
        <taxon>Bacteria</taxon>
        <taxon>Bacillati</taxon>
        <taxon>Bacillota</taxon>
        <taxon>Clostridia</taxon>
        <taxon>Eubacteriales</taxon>
        <taxon>Oscillospiraceae</taxon>
        <taxon>Ethanoligenens</taxon>
    </lineage>
</organism>
<dbReference type="KEGG" id="eha:Ethha_0564"/>
<dbReference type="InterPro" id="IPR023198">
    <property type="entry name" value="PGP-like_dom2"/>
</dbReference>
<dbReference type="InterPro" id="IPR023214">
    <property type="entry name" value="HAD_sf"/>
</dbReference>
<dbReference type="EMBL" id="CP002400">
    <property type="protein sequence ID" value="ADU26141.1"/>
    <property type="molecule type" value="Genomic_DNA"/>
</dbReference>
<proteinExistence type="predicted"/>
<dbReference type="SFLD" id="SFLDS00003">
    <property type="entry name" value="Haloacid_Dehalogenase"/>
    <property type="match status" value="1"/>
</dbReference>
<dbReference type="Gene3D" id="3.40.50.1000">
    <property type="entry name" value="HAD superfamily/HAD-like"/>
    <property type="match status" value="1"/>
</dbReference>
<dbReference type="PANTHER" id="PTHR43434">
    <property type="entry name" value="PHOSPHOGLYCOLATE PHOSPHATASE"/>
    <property type="match status" value="1"/>
</dbReference>